<proteinExistence type="predicted"/>
<reference evidence="2" key="1">
    <citation type="journal article" date="2022" name="Plant J.">
        <title>Strategies of tolerance reflected in two North American maple genomes.</title>
        <authorList>
            <person name="McEvoy S.L."/>
            <person name="Sezen U.U."/>
            <person name="Trouern-Trend A."/>
            <person name="McMahon S.M."/>
            <person name="Schaberg P.G."/>
            <person name="Yang J."/>
            <person name="Wegrzyn J.L."/>
            <person name="Swenson N.G."/>
        </authorList>
    </citation>
    <scope>NUCLEOTIDE SEQUENCE</scope>
    <source>
        <strain evidence="2">91603</strain>
    </source>
</reference>
<evidence type="ECO:0000256" key="1">
    <source>
        <dbReference type="SAM" id="MobiDB-lite"/>
    </source>
</evidence>
<name>A0AAD5J8G5_ACENE</name>
<feature type="region of interest" description="Disordered" evidence="1">
    <location>
        <begin position="109"/>
        <end position="143"/>
    </location>
</feature>
<comment type="caution">
    <text evidence="2">The sequence shown here is derived from an EMBL/GenBank/DDBJ whole genome shotgun (WGS) entry which is preliminary data.</text>
</comment>
<gene>
    <name evidence="2" type="ORF">LWI28_028474</name>
</gene>
<dbReference type="Proteomes" id="UP001064489">
    <property type="component" value="Chromosome 3"/>
</dbReference>
<keyword evidence="3" id="KW-1185">Reference proteome</keyword>
<evidence type="ECO:0000313" key="3">
    <source>
        <dbReference type="Proteomes" id="UP001064489"/>
    </source>
</evidence>
<protein>
    <submittedName>
        <fullName evidence="2">Uncharacterized protein</fullName>
    </submittedName>
</protein>
<dbReference type="AlphaFoldDB" id="A0AAD5J8G5"/>
<dbReference type="EMBL" id="JAJSOW010000100">
    <property type="protein sequence ID" value="KAI9187468.1"/>
    <property type="molecule type" value="Genomic_DNA"/>
</dbReference>
<reference evidence="2" key="2">
    <citation type="submission" date="2023-02" db="EMBL/GenBank/DDBJ databases">
        <authorList>
            <person name="Swenson N.G."/>
            <person name="Wegrzyn J.L."/>
            <person name="Mcevoy S.L."/>
        </authorList>
    </citation>
    <scope>NUCLEOTIDE SEQUENCE</scope>
    <source>
        <strain evidence="2">91603</strain>
        <tissue evidence="2">Leaf</tissue>
    </source>
</reference>
<evidence type="ECO:0000313" key="2">
    <source>
        <dbReference type="EMBL" id="KAI9187468.1"/>
    </source>
</evidence>
<organism evidence="2 3">
    <name type="scientific">Acer negundo</name>
    <name type="common">Box elder</name>
    <dbReference type="NCBI Taxonomy" id="4023"/>
    <lineage>
        <taxon>Eukaryota</taxon>
        <taxon>Viridiplantae</taxon>
        <taxon>Streptophyta</taxon>
        <taxon>Embryophyta</taxon>
        <taxon>Tracheophyta</taxon>
        <taxon>Spermatophyta</taxon>
        <taxon>Magnoliopsida</taxon>
        <taxon>eudicotyledons</taxon>
        <taxon>Gunneridae</taxon>
        <taxon>Pentapetalae</taxon>
        <taxon>rosids</taxon>
        <taxon>malvids</taxon>
        <taxon>Sapindales</taxon>
        <taxon>Sapindaceae</taxon>
        <taxon>Hippocastanoideae</taxon>
        <taxon>Acereae</taxon>
        <taxon>Acer</taxon>
    </lineage>
</organism>
<accession>A0AAD5J8G5</accession>
<sequence>MGSSIFVVQWERCDNCGLGKIPGGESYDVEPVVFSRFQSTHQLEAAEKGCDEAPGESRLQKITVIMARTYQYQLLIRPFVVYTTDEASDKHSHASGNCSTTDLTKQPTSMLSIWRPGLQRGTVESETEYNTEHHNNAPLMNRL</sequence>